<comment type="function">
    <text evidence="1">Involved in DNA recombination.</text>
</comment>
<dbReference type="RefSeq" id="WP_258568696.1">
    <property type="nucleotide sequence ID" value="NZ_CP092900.1"/>
</dbReference>
<accession>A0ABY5DMN6</accession>
<protein>
    <submittedName>
        <fullName evidence="5">DNA recombination protein RmuC</fullName>
    </submittedName>
</protein>
<name>A0ABY5DMN6_9GAMM</name>
<dbReference type="Pfam" id="PF02646">
    <property type="entry name" value="RmuC"/>
    <property type="match status" value="1"/>
</dbReference>
<proteinExistence type="inferred from homology"/>
<keyword evidence="6" id="KW-1185">Reference proteome</keyword>
<evidence type="ECO:0000313" key="6">
    <source>
        <dbReference type="Proteomes" id="UP001055955"/>
    </source>
</evidence>
<keyword evidence="4" id="KW-0233">DNA recombination</keyword>
<evidence type="ECO:0000256" key="4">
    <source>
        <dbReference type="ARBA" id="ARBA00023172"/>
    </source>
</evidence>
<evidence type="ECO:0000256" key="1">
    <source>
        <dbReference type="ARBA" id="ARBA00003416"/>
    </source>
</evidence>
<evidence type="ECO:0000313" key="5">
    <source>
        <dbReference type="EMBL" id="UTC24907.1"/>
    </source>
</evidence>
<dbReference type="InterPro" id="IPR003798">
    <property type="entry name" value="DNA_recombination_RmuC"/>
</dbReference>
<reference evidence="5 6" key="1">
    <citation type="journal article" date="2022" name="Nat. Microbiol.">
        <title>The microbiome of a bacterivorous marine choanoflagellate contains a resource-demanding obligate bacterial associate.</title>
        <authorList>
            <person name="Needham D.M."/>
            <person name="Poirier C."/>
            <person name="Bachy C."/>
            <person name="George E.E."/>
            <person name="Wilken S."/>
            <person name="Yung C.C.M."/>
            <person name="Limardo A.J."/>
            <person name="Morando M."/>
            <person name="Sudek L."/>
            <person name="Malmstrom R.R."/>
            <person name="Keeling P.J."/>
            <person name="Santoro A.E."/>
            <person name="Worden A.Z."/>
        </authorList>
    </citation>
    <scope>NUCLEOTIDE SEQUENCE [LARGE SCALE GENOMIC DNA]</scope>
    <source>
        <strain evidence="5 6">Comchoano-1</strain>
    </source>
</reference>
<evidence type="ECO:0000256" key="2">
    <source>
        <dbReference type="ARBA" id="ARBA00009840"/>
    </source>
</evidence>
<dbReference type="Proteomes" id="UP001055955">
    <property type="component" value="Chromosome"/>
</dbReference>
<dbReference type="PANTHER" id="PTHR30563">
    <property type="entry name" value="DNA RECOMBINATION PROTEIN RMUC"/>
    <property type="match status" value="1"/>
</dbReference>
<organism evidence="5 6">
    <name type="scientific">Candidatus Comchoanobacter bicostacola</name>
    <dbReference type="NCBI Taxonomy" id="2919598"/>
    <lineage>
        <taxon>Bacteria</taxon>
        <taxon>Pseudomonadati</taxon>
        <taxon>Pseudomonadota</taxon>
        <taxon>Gammaproteobacteria</taxon>
        <taxon>Candidatus Comchoanobacterales</taxon>
        <taxon>Candidatus Comchoanobacteraceae</taxon>
        <taxon>Candidatus Comchoanobacter</taxon>
    </lineage>
</organism>
<dbReference type="PANTHER" id="PTHR30563:SF0">
    <property type="entry name" value="DNA RECOMBINATION PROTEIN RMUC"/>
    <property type="match status" value="1"/>
</dbReference>
<evidence type="ECO:0000256" key="3">
    <source>
        <dbReference type="ARBA" id="ARBA00023054"/>
    </source>
</evidence>
<comment type="similarity">
    <text evidence="2">Belongs to the RmuC family.</text>
</comment>
<gene>
    <name evidence="5" type="ORF">MMH89_01930</name>
</gene>
<sequence length="379" mass="42649">MFLEILAITLLLCNLLGLLWIKQSQNQNLAQIKNIEAQIPKDTHTQIDHLSKTVSLQNTQLKTEVLQNLLQTLKHQHDTSATNIKNLTESVHNRLNEISNRVDTKLQKNFDKNTDVIQDVIKRLTLIDKAQENITALSEQVVDLQKILTDKSSRGAYGEVQLEQLVGNIIPPQHYKMQATLSNGKRVDCLLQLPKPSGNMAIDAKFPLENFQKLCASSNAQDQKSISTLFKNDIKKHIDDISNKYIIAGDTAAGAIMFIPAEAVFAHIHAHLPEIVQYAQKQHVWLCSPTTLMAVLNTALGVIKDHATKSQVGIIKKHLVALSEDFSRFDKRMHQLARHIDQAHNDVGLIQTSSKKISQRFKTIEGCELPLEEEYDTIT</sequence>
<keyword evidence="3" id="KW-0175">Coiled coil</keyword>
<dbReference type="EMBL" id="CP092900">
    <property type="protein sequence ID" value="UTC24907.1"/>
    <property type="molecule type" value="Genomic_DNA"/>
</dbReference>